<organism evidence="2 3">
    <name type="scientific">Cercospora berteroae</name>
    <dbReference type="NCBI Taxonomy" id="357750"/>
    <lineage>
        <taxon>Eukaryota</taxon>
        <taxon>Fungi</taxon>
        <taxon>Dikarya</taxon>
        <taxon>Ascomycota</taxon>
        <taxon>Pezizomycotina</taxon>
        <taxon>Dothideomycetes</taxon>
        <taxon>Dothideomycetidae</taxon>
        <taxon>Mycosphaerellales</taxon>
        <taxon>Mycosphaerellaceae</taxon>
        <taxon>Cercospora</taxon>
    </lineage>
</organism>
<dbReference type="EMBL" id="PNEN01000488">
    <property type="protein sequence ID" value="PPJ57799.1"/>
    <property type="molecule type" value="Genomic_DNA"/>
</dbReference>
<dbReference type="AlphaFoldDB" id="A0A2S6CDJ1"/>
<dbReference type="Proteomes" id="UP000237631">
    <property type="component" value="Unassembled WGS sequence"/>
</dbReference>
<comment type="caution">
    <text evidence="2">The sequence shown here is derived from an EMBL/GenBank/DDBJ whole genome shotgun (WGS) entry which is preliminary data.</text>
</comment>
<evidence type="ECO:0000313" key="3">
    <source>
        <dbReference type="Proteomes" id="UP000237631"/>
    </source>
</evidence>
<reference evidence="3" key="1">
    <citation type="journal article" date="2017" name="bioRxiv">
        <title>Conservation of a gene cluster reveals novel cercosporin biosynthetic mechanisms and extends production to the genus Colletotrichum.</title>
        <authorList>
            <person name="de Jonge R."/>
            <person name="Ebert M.K."/>
            <person name="Huitt-Roehl C.R."/>
            <person name="Pal P."/>
            <person name="Suttle J.C."/>
            <person name="Spanner R.E."/>
            <person name="Neubauer J.D."/>
            <person name="Jurick W.M.II."/>
            <person name="Stott K.A."/>
            <person name="Secor G.A."/>
            <person name="Thomma B.P.H.J."/>
            <person name="Van de Peer Y."/>
            <person name="Townsend C.A."/>
            <person name="Bolton M.D."/>
        </authorList>
    </citation>
    <scope>NUCLEOTIDE SEQUENCE [LARGE SCALE GENOMIC DNA]</scope>
    <source>
        <strain evidence="3">CBS538.71</strain>
    </source>
</reference>
<accession>A0A2S6CDJ1</accession>
<protein>
    <submittedName>
        <fullName evidence="2">Uncharacterized protein</fullName>
    </submittedName>
</protein>
<keyword evidence="3" id="KW-1185">Reference proteome</keyword>
<evidence type="ECO:0000313" key="2">
    <source>
        <dbReference type="EMBL" id="PPJ57799.1"/>
    </source>
</evidence>
<evidence type="ECO:0000256" key="1">
    <source>
        <dbReference type="SAM" id="MobiDB-lite"/>
    </source>
</evidence>
<gene>
    <name evidence="2" type="ORF">CBER1_00133</name>
</gene>
<name>A0A2S6CDJ1_9PEZI</name>
<feature type="compositionally biased region" description="Low complexity" evidence="1">
    <location>
        <begin position="59"/>
        <end position="73"/>
    </location>
</feature>
<sequence>MVVGSQSPCPLADANPGKKHAAQLIDRTWVPEKPFTGSMRISMYVPSNSPRAEARTGDASSSNARRQQSNQNREVADSTGEKETPQLHNEKGVPSSRVASAETQKRTISESNQKVPAQTTRELVDLTGTHATTTRITEDEWRKRIGLPPIKRVKVDLTKESDKHDPLGES</sequence>
<dbReference type="OrthoDB" id="10370037at2759"/>
<feature type="compositionally biased region" description="Basic and acidic residues" evidence="1">
    <location>
        <begin position="74"/>
        <end position="91"/>
    </location>
</feature>
<feature type="region of interest" description="Disordered" evidence="1">
    <location>
        <begin position="1"/>
        <end position="132"/>
    </location>
</feature>
<proteinExistence type="predicted"/>
<feature type="compositionally biased region" description="Polar residues" evidence="1">
    <location>
        <begin position="109"/>
        <end position="121"/>
    </location>
</feature>